<evidence type="ECO:0000256" key="1">
    <source>
        <dbReference type="SAM" id="MobiDB-lite"/>
    </source>
</evidence>
<accession>M8AXR3</accession>
<dbReference type="InterPro" id="IPR038765">
    <property type="entry name" value="Papain-like_cys_pep_sf"/>
</dbReference>
<feature type="region of interest" description="Disordered" evidence="1">
    <location>
        <begin position="1"/>
        <end position="70"/>
    </location>
</feature>
<gene>
    <name evidence="2" type="ORF">TRIUR3_16670</name>
</gene>
<reference evidence="2" key="1">
    <citation type="journal article" date="2013" name="Nature">
        <title>Draft genome of the wheat A-genome progenitor Triticum urartu.</title>
        <authorList>
            <person name="Ling H.Q."/>
            <person name="Zhao S."/>
            <person name="Liu D."/>
            <person name="Wang J."/>
            <person name="Sun H."/>
            <person name="Zhang C."/>
            <person name="Fan H."/>
            <person name="Li D."/>
            <person name="Dong L."/>
            <person name="Tao Y."/>
            <person name="Gao C."/>
            <person name="Wu H."/>
            <person name="Li Y."/>
            <person name="Cui Y."/>
            <person name="Guo X."/>
            <person name="Zheng S."/>
            <person name="Wang B."/>
            <person name="Yu K."/>
            <person name="Liang Q."/>
            <person name="Yang W."/>
            <person name="Lou X."/>
            <person name="Chen J."/>
            <person name="Feng M."/>
            <person name="Jian J."/>
            <person name="Zhang X."/>
            <person name="Luo G."/>
            <person name="Jiang Y."/>
            <person name="Liu J."/>
            <person name="Wang Z."/>
            <person name="Sha Y."/>
            <person name="Zhang B."/>
            <person name="Wu H."/>
            <person name="Tang D."/>
            <person name="Shen Q."/>
            <person name="Xue P."/>
            <person name="Zou S."/>
            <person name="Wang X."/>
            <person name="Liu X."/>
            <person name="Wang F."/>
            <person name="Yang Y."/>
            <person name="An X."/>
            <person name="Dong Z."/>
            <person name="Zhang K."/>
            <person name="Zhang X."/>
            <person name="Luo M.C."/>
            <person name="Dvorak J."/>
            <person name="Tong Y."/>
            <person name="Wang J."/>
            <person name="Yang H."/>
            <person name="Li Z."/>
            <person name="Wang D."/>
            <person name="Zhang A."/>
            <person name="Wang J."/>
        </authorList>
    </citation>
    <scope>NUCLEOTIDE SEQUENCE</scope>
</reference>
<dbReference type="AlphaFoldDB" id="M8AXR3"/>
<evidence type="ECO:0000313" key="2">
    <source>
        <dbReference type="EMBL" id="EMS65914.1"/>
    </source>
</evidence>
<dbReference type="Gene3D" id="3.40.395.10">
    <property type="entry name" value="Adenoviral Proteinase, Chain A"/>
    <property type="match status" value="1"/>
</dbReference>
<sequence>MASAEEEGIGHGKVKEQLDSQPVEQGGQEQHQEVQTPVQAEQRVIVTHVEEPESDETFQAPPRGLRNGQGARVYPRKLCNPTYKSRLSTMRFSKTVKKFSEIQLGHISKYKMDALLHMPYHLNIPMNLLEWLDQHIFGVTEPCFKHKNKVIKITKDMQQRSSSESRSCSVKKQIIYLDFVDFDVIENHQSTVDYSLPRISHIKNADFQYLALVDRNYESRKAFGVLPIRHISQTPYANAVPIGNIADTQQEVNFHSNAHETINENNPINLTTPDIKSSGTSFTPKHEIDCKVKPELHSKLETPDVLDTKQDPVAPKAENNVKVENKLLVSPEVFDPVSCKTEFDRVNSEESLWKKDLLFFPTIKSNHWVIVCMNSLFERTHFFDPCGTIQENSQQQIVHKLVSNYNLLCKLSNKLFKNVFNFKLQAVGHYPTNCLMHDSGHYLPLYMDNFEGKVMKSFSTENVPKQRMISAYRLFKSTPNKIKEEDLPTSQ</sequence>
<dbReference type="STRING" id="4572.M8AXR3"/>
<proteinExistence type="predicted"/>
<feature type="compositionally biased region" description="Basic and acidic residues" evidence="1">
    <location>
        <begin position="8"/>
        <end position="18"/>
    </location>
</feature>
<organism evidence="2">
    <name type="scientific">Triticum urartu</name>
    <name type="common">Red wild einkorn</name>
    <name type="synonym">Crithodium urartu</name>
    <dbReference type="NCBI Taxonomy" id="4572"/>
    <lineage>
        <taxon>Eukaryota</taxon>
        <taxon>Viridiplantae</taxon>
        <taxon>Streptophyta</taxon>
        <taxon>Embryophyta</taxon>
        <taxon>Tracheophyta</taxon>
        <taxon>Spermatophyta</taxon>
        <taxon>Magnoliopsida</taxon>
        <taxon>Liliopsida</taxon>
        <taxon>Poales</taxon>
        <taxon>Poaceae</taxon>
        <taxon>BOP clade</taxon>
        <taxon>Pooideae</taxon>
        <taxon>Triticodae</taxon>
        <taxon>Triticeae</taxon>
        <taxon>Triticinae</taxon>
        <taxon>Triticum</taxon>
    </lineage>
</organism>
<feature type="compositionally biased region" description="Low complexity" evidence="1">
    <location>
        <begin position="21"/>
        <end position="35"/>
    </location>
</feature>
<name>M8AXR3_TRIUA</name>
<dbReference type="SUPFAM" id="SSF54001">
    <property type="entry name" value="Cysteine proteinases"/>
    <property type="match status" value="1"/>
</dbReference>
<evidence type="ECO:0008006" key="3">
    <source>
        <dbReference type="Google" id="ProtNLM"/>
    </source>
</evidence>
<dbReference type="OMA" id="NCLMHDS"/>
<dbReference type="EMBL" id="KD037960">
    <property type="protein sequence ID" value="EMS65914.1"/>
    <property type="molecule type" value="Genomic_DNA"/>
</dbReference>
<protein>
    <recommendedName>
        <fullName evidence="3">Ubiquitin-like protease family profile domain-containing protein</fullName>
    </recommendedName>
</protein>